<accession>A0A316TQL7</accession>
<dbReference type="PANTHER" id="PTHR14084">
    <property type="entry name" value="KYNURENINASE"/>
    <property type="match status" value="1"/>
</dbReference>
<organism evidence="5 6">
    <name type="scientific">Rhodohalobacter mucosus</name>
    <dbReference type="NCBI Taxonomy" id="2079485"/>
    <lineage>
        <taxon>Bacteria</taxon>
        <taxon>Pseudomonadati</taxon>
        <taxon>Balneolota</taxon>
        <taxon>Balneolia</taxon>
        <taxon>Balneolales</taxon>
        <taxon>Balneolaceae</taxon>
        <taxon>Rhodohalobacter</taxon>
    </lineage>
</organism>
<evidence type="ECO:0000259" key="4">
    <source>
        <dbReference type="Pfam" id="PF00266"/>
    </source>
</evidence>
<protein>
    <recommendedName>
        <fullName evidence="4">Aminotransferase class V domain-containing protein</fullName>
    </recommendedName>
</protein>
<dbReference type="GO" id="GO:0043420">
    <property type="term" value="P:anthranilate metabolic process"/>
    <property type="evidence" value="ECO:0007669"/>
    <property type="project" value="TreeGrafter"/>
</dbReference>
<evidence type="ECO:0000256" key="1">
    <source>
        <dbReference type="ARBA" id="ARBA00022642"/>
    </source>
</evidence>
<sequence length="397" mass="46044">MQEFDKLAKSLQPHYSHFNVSNRLLFTGHSHQAWPDVAFEGVQQYMQMVAEQVDKKWDFGFEKTEIMREYLRGWYDDPNGRYCREQNTHILMVSWLSALDLRNKPKIITTTGEFHSMYRQLRRLEEEGLEIVYLPHEDDDALLEAITDELDDSTAAVMLSHIYFETSEVNTRIAEIAQAAREAGVPLLIDDYHGTNVVPLSVEKNNLHDCYIFIGGYKYMQWGEANCFLRFPADCKLRPVITGWFSAFEQLDHPRTDEPVEFDEGDQKFATATYDPISQYRGAAVTEFFIRQGLTKEVLLENYHAQVSYLRRLFDAKGFDTEVIRHANTRPIEQTGGFMALRSPHARKFRAMLLEKDVFTDARDEIIRFGPAPYTTSEQCERVMDKLEEVVNEGSEG</sequence>
<dbReference type="GO" id="GO:0019441">
    <property type="term" value="P:L-tryptophan catabolic process to kynurenine"/>
    <property type="evidence" value="ECO:0007669"/>
    <property type="project" value="TreeGrafter"/>
</dbReference>
<dbReference type="OrthoDB" id="5501089at2"/>
<keyword evidence="6" id="KW-1185">Reference proteome</keyword>
<dbReference type="GO" id="GO:0030429">
    <property type="term" value="F:kynureninase activity"/>
    <property type="evidence" value="ECO:0007669"/>
    <property type="project" value="InterPro"/>
</dbReference>
<dbReference type="InterPro" id="IPR015422">
    <property type="entry name" value="PyrdxlP-dep_Trfase_small"/>
</dbReference>
<keyword evidence="1" id="KW-0662">Pyridine nucleotide biosynthesis</keyword>
<evidence type="ECO:0000256" key="2">
    <source>
        <dbReference type="ARBA" id="ARBA00022801"/>
    </source>
</evidence>
<comment type="caution">
    <text evidence="5">The sequence shown here is derived from an EMBL/GenBank/DDBJ whole genome shotgun (WGS) entry which is preliminary data.</text>
</comment>
<dbReference type="AlphaFoldDB" id="A0A316TQL7"/>
<dbReference type="InterPro" id="IPR015424">
    <property type="entry name" value="PyrdxlP-dep_Trfase"/>
</dbReference>
<dbReference type="Gene3D" id="3.40.640.10">
    <property type="entry name" value="Type I PLP-dependent aspartate aminotransferase-like (Major domain)"/>
    <property type="match status" value="1"/>
</dbReference>
<evidence type="ECO:0000313" key="5">
    <source>
        <dbReference type="EMBL" id="PWN06088.1"/>
    </source>
</evidence>
<dbReference type="InterPro" id="IPR000192">
    <property type="entry name" value="Aminotrans_V_dom"/>
</dbReference>
<dbReference type="GO" id="GO:0009435">
    <property type="term" value="P:NAD+ biosynthetic process"/>
    <property type="evidence" value="ECO:0007669"/>
    <property type="project" value="InterPro"/>
</dbReference>
<keyword evidence="3" id="KW-0663">Pyridoxal phosphate</keyword>
<dbReference type="EMBL" id="QGGB01000007">
    <property type="protein sequence ID" value="PWN06088.1"/>
    <property type="molecule type" value="Genomic_DNA"/>
</dbReference>
<dbReference type="Gene3D" id="3.90.1150.10">
    <property type="entry name" value="Aspartate Aminotransferase, domain 1"/>
    <property type="match status" value="1"/>
</dbReference>
<dbReference type="InterPro" id="IPR015421">
    <property type="entry name" value="PyrdxlP-dep_Trfase_major"/>
</dbReference>
<feature type="domain" description="Aminotransferase class V" evidence="4">
    <location>
        <begin position="94"/>
        <end position="206"/>
    </location>
</feature>
<dbReference type="Pfam" id="PF00266">
    <property type="entry name" value="Aminotran_5"/>
    <property type="match status" value="1"/>
</dbReference>
<dbReference type="InterPro" id="IPR010111">
    <property type="entry name" value="Kynureninase"/>
</dbReference>
<dbReference type="GO" id="GO:0030170">
    <property type="term" value="F:pyridoxal phosphate binding"/>
    <property type="evidence" value="ECO:0007669"/>
    <property type="project" value="InterPro"/>
</dbReference>
<dbReference type="Pfam" id="PF22580">
    <property type="entry name" value="KYNU_C"/>
    <property type="match status" value="1"/>
</dbReference>
<dbReference type="SUPFAM" id="SSF53383">
    <property type="entry name" value="PLP-dependent transferases"/>
    <property type="match status" value="1"/>
</dbReference>
<dbReference type="Proteomes" id="UP000245533">
    <property type="component" value="Unassembled WGS sequence"/>
</dbReference>
<name>A0A316TQL7_9BACT</name>
<dbReference type="GO" id="GO:0005737">
    <property type="term" value="C:cytoplasm"/>
    <property type="evidence" value="ECO:0007669"/>
    <property type="project" value="InterPro"/>
</dbReference>
<keyword evidence="2" id="KW-0378">Hydrolase</keyword>
<dbReference type="PANTHER" id="PTHR14084:SF0">
    <property type="entry name" value="KYNURENINASE"/>
    <property type="match status" value="1"/>
</dbReference>
<dbReference type="RefSeq" id="WP_109646881.1">
    <property type="nucleotide sequence ID" value="NZ_QGGB01000007.1"/>
</dbReference>
<evidence type="ECO:0000256" key="3">
    <source>
        <dbReference type="ARBA" id="ARBA00022898"/>
    </source>
</evidence>
<gene>
    <name evidence="5" type="ORF">DDZ15_09535</name>
</gene>
<evidence type="ECO:0000313" key="6">
    <source>
        <dbReference type="Proteomes" id="UP000245533"/>
    </source>
</evidence>
<reference evidence="5 6" key="1">
    <citation type="submission" date="2018-05" db="EMBL/GenBank/DDBJ databases">
        <title>Rhodohalobacter halophilus gen. nov., sp. nov., a moderately halophilic member of the family Balneolaceae.</title>
        <authorList>
            <person name="Liu Z.-W."/>
        </authorList>
    </citation>
    <scope>NUCLEOTIDE SEQUENCE [LARGE SCALE GENOMIC DNA]</scope>
    <source>
        <strain evidence="5 6">8A47</strain>
    </source>
</reference>
<proteinExistence type="predicted"/>